<name>A0A9D3WUC2_9SAUR</name>
<reference evidence="1" key="1">
    <citation type="submission" date="2021-09" db="EMBL/GenBank/DDBJ databases">
        <title>The genome of Mauremys mutica provides insights into the evolution of semi-aquatic lifestyle.</title>
        <authorList>
            <person name="Gong S."/>
            <person name="Gao Y."/>
        </authorList>
    </citation>
    <scope>NUCLEOTIDE SEQUENCE</scope>
    <source>
        <strain evidence="1">MM-2020</strain>
        <tissue evidence="1">Muscle</tissue>
    </source>
</reference>
<gene>
    <name evidence="1" type="ORF">KIL84_003534</name>
</gene>
<accession>A0A9D3WUC2</accession>
<dbReference type="EMBL" id="JAHDVG010000486">
    <property type="protein sequence ID" value="KAH1168051.1"/>
    <property type="molecule type" value="Genomic_DNA"/>
</dbReference>
<dbReference type="Proteomes" id="UP000827986">
    <property type="component" value="Unassembled WGS sequence"/>
</dbReference>
<dbReference type="AlphaFoldDB" id="A0A9D3WUC2"/>
<keyword evidence="2" id="KW-1185">Reference proteome</keyword>
<evidence type="ECO:0000313" key="1">
    <source>
        <dbReference type="EMBL" id="KAH1168051.1"/>
    </source>
</evidence>
<comment type="caution">
    <text evidence="1">The sequence shown here is derived from an EMBL/GenBank/DDBJ whole genome shotgun (WGS) entry which is preliminary data.</text>
</comment>
<sequence>MGLNGQEANFMSPVAWPTSRKCLTRCQASFILETFALYMQRAQQMDLSAPWALWTIDVLCSRKQVILITHPKNSEIACLSYAL</sequence>
<protein>
    <submittedName>
        <fullName evidence="1">Uncharacterized protein</fullName>
    </submittedName>
</protein>
<organism evidence="1 2">
    <name type="scientific">Mauremys mutica</name>
    <name type="common">yellowpond turtle</name>
    <dbReference type="NCBI Taxonomy" id="74926"/>
    <lineage>
        <taxon>Eukaryota</taxon>
        <taxon>Metazoa</taxon>
        <taxon>Chordata</taxon>
        <taxon>Craniata</taxon>
        <taxon>Vertebrata</taxon>
        <taxon>Euteleostomi</taxon>
        <taxon>Archelosauria</taxon>
        <taxon>Testudinata</taxon>
        <taxon>Testudines</taxon>
        <taxon>Cryptodira</taxon>
        <taxon>Durocryptodira</taxon>
        <taxon>Testudinoidea</taxon>
        <taxon>Geoemydidae</taxon>
        <taxon>Geoemydinae</taxon>
        <taxon>Mauremys</taxon>
    </lineage>
</organism>
<proteinExistence type="predicted"/>
<evidence type="ECO:0000313" key="2">
    <source>
        <dbReference type="Proteomes" id="UP000827986"/>
    </source>
</evidence>